<accession>A0AA48QVB4</accession>
<organism evidence="2 3">
    <name type="scientific">Cutaneotrichosporon cavernicola</name>
    <dbReference type="NCBI Taxonomy" id="279322"/>
    <lineage>
        <taxon>Eukaryota</taxon>
        <taxon>Fungi</taxon>
        <taxon>Dikarya</taxon>
        <taxon>Basidiomycota</taxon>
        <taxon>Agaricomycotina</taxon>
        <taxon>Tremellomycetes</taxon>
        <taxon>Trichosporonales</taxon>
        <taxon>Trichosporonaceae</taxon>
        <taxon>Cutaneotrichosporon</taxon>
    </lineage>
</organism>
<reference evidence="2" key="1">
    <citation type="journal article" date="2023" name="BMC Genomics">
        <title>Chromosome-level genome assemblies of Cutaneotrichosporon spp. (Trichosporonales, Basidiomycota) reveal imbalanced evolution between nucleotide sequences and chromosome synteny.</title>
        <authorList>
            <person name="Kobayashi Y."/>
            <person name="Kayamori A."/>
            <person name="Aoki K."/>
            <person name="Shiwa Y."/>
            <person name="Matsutani M."/>
            <person name="Fujita N."/>
            <person name="Sugita T."/>
            <person name="Iwasaki W."/>
            <person name="Tanaka N."/>
            <person name="Takashima M."/>
        </authorList>
    </citation>
    <scope>NUCLEOTIDE SEQUENCE</scope>
    <source>
        <strain evidence="2">HIS019</strain>
    </source>
</reference>
<dbReference type="InterPro" id="IPR007612">
    <property type="entry name" value="LOR"/>
</dbReference>
<evidence type="ECO:0000313" key="3">
    <source>
        <dbReference type="Proteomes" id="UP001233271"/>
    </source>
</evidence>
<dbReference type="KEGG" id="ccac:CcaHIS019_0312260"/>
<gene>
    <name evidence="2" type="ORF">CcaverHIS019_0312260</name>
</gene>
<dbReference type="GeneID" id="85495026"/>
<evidence type="ECO:0000313" key="2">
    <source>
        <dbReference type="EMBL" id="BEI91156.1"/>
    </source>
</evidence>
<dbReference type="EMBL" id="AP028214">
    <property type="protein sequence ID" value="BEI91156.1"/>
    <property type="molecule type" value="Genomic_DNA"/>
</dbReference>
<comment type="similarity">
    <text evidence="1">Belongs to the LOR family.</text>
</comment>
<dbReference type="Proteomes" id="UP001233271">
    <property type="component" value="Chromosome 3"/>
</dbReference>
<keyword evidence="3" id="KW-1185">Reference proteome</keyword>
<dbReference type="AlphaFoldDB" id="A0AA48QVB4"/>
<proteinExistence type="inferred from homology"/>
<name>A0AA48QVB4_9TREE</name>
<dbReference type="InterPro" id="IPR038595">
    <property type="entry name" value="LOR_sf"/>
</dbReference>
<sequence>MESHADLVPVRPPLALFGRNVRSVITQVTVLEDMFPSGDNYTVTDSDGSTIIRAKAEEWSRLNKKVVYDDMLRPLGEISNKALSLRQIVEFTSNSGELLLEASFHAGTNGLPSFRAKMGDKLEMAVVGDWKQHAADIVTSDGILLARGSHENEWKEGDPAIPQRQYKLDVAPGVDLALVAIVSLCLDMVHMRVEKK</sequence>
<dbReference type="RefSeq" id="XP_060456421.1">
    <property type="nucleotide sequence ID" value="XM_060599759.1"/>
</dbReference>
<evidence type="ECO:0008006" key="4">
    <source>
        <dbReference type="Google" id="ProtNLM"/>
    </source>
</evidence>
<dbReference type="Gene3D" id="2.40.160.200">
    <property type="entry name" value="LURP1-related"/>
    <property type="match status" value="1"/>
</dbReference>
<dbReference type="SUPFAM" id="SSF54518">
    <property type="entry name" value="Tubby C-terminal domain-like"/>
    <property type="match status" value="1"/>
</dbReference>
<protein>
    <recommendedName>
        <fullName evidence="4">DUF567-domain-containing protein</fullName>
    </recommendedName>
</protein>
<evidence type="ECO:0000256" key="1">
    <source>
        <dbReference type="ARBA" id="ARBA00005437"/>
    </source>
</evidence>
<dbReference type="Pfam" id="PF04525">
    <property type="entry name" value="LOR"/>
    <property type="match status" value="1"/>
</dbReference>
<dbReference type="InterPro" id="IPR025659">
    <property type="entry name" value="Tubby-like_C"/>
</dbReference>